<dbReference type="RefSeq" id="WP_086088137.1">
    <property type="nucleotide sequence ID" value="NZ_CP021112.1"/>
</dbReference>
<gene>
    <name evidence="1" type="ORF">CAK95_12005</name>
</gene>
<name>A0A1W6ZRI8_9HYPH</name>
<evidence type="ECO:0000313" key="2">
    <source>
        <dbReference type="Proteomes" id="UP000194137"/>
    </source>
</evidence>
<dbReference type="EMBL" id="CP021112">
    <property type="protein sequence ID" value="ARP99730.1"/>
    <property type="molecule type" value="Genomic_DNA"/>
</dbReference>
<dbReference type="AlphaFoldDB" id="A0A1W6ZRI8"/>
<sequence>MICCSFFVLASAWIWRAGAQLALRLGSAVALAATAFSGAILIAEHIDHYRSRALANDRSIFAEIIEQPICTNTADSVRRIAAVMVPQNAQ</sequence>
<dbReference type="KEGG" id="psin:CAK95_12005"/>
<accession>A0A1W6ZRI8</accession>
<dbReference type="STRING" id="1235591.CAK95_12005"/>
<dbReference type="OrthoDB" id="7193504at2"/>
<keyword evidence="2" id="KW-1185">Reference proteome</keyword>
<evidence type="ECO:0000313" key="1">
    <source>
        <dbReference type="EMBL" id="ARP99730.1"/>
    </source>
</evidence>
<organism evidence="1 2">
    <name type="scientific">Pseudorhodoplanes sinuspersici</name>
    <dbReference type="NCBI Taxonomy" id="1235591"/>
    <lineage>
        <taxon>Bacteria</taxon>
        <taxon>Pseudomonadati</taxon>
        <taxon>Pseudomonadota</taxon>
        <taxon>Alphaproteobacteria</taxon>
        <taxon>Hyphomicrobiales</taxon>
        <taxon>Pseudorhodoplanes</taxon>
    </lineage>
</organism>
<proteinExistence type="predicted"/>
<reference evidence="1 2" key="1">
    <citation type="submission" date="2017-05" db="EMBL/GenBank/DDBJ databases">
        <title>Full genome sequence of Pseudorhodoplanes sinuspersici.</title>
        <authorList>
            <person name="Dastgheib S.M.M."/>
            <person name="Shavandi M."/>
            <person name="Tirandaz H."/>
        </authorList>
    </citation>
    <scope>NUCLEOTIDE SEQUENCE [LARGE SCALE GENOMIC DNA]</scope>
    <source>
        <strain evidence="1 2">RIPI110</strain>
    </source>
</reference>
<dbReference type="Proteomes" id="UP000194137">
    <property type="component" value="Chromosome"/>
</dbReference>
<protein>
    <submittedName>
        <fullName evidence="1">Uncharacterized protein</fullName>
    </submittedName>
</protein>